<dbReference type="AlphaFoldDB" id="A0A6C0LV74"/>
<evidence type="ECO:0000313" key="1">
    <source>
        <dbReference type="EMBL" id="QHU33661.1"/>
    </source>
</evidence>
<protein>
    <submittedName>
        <fullName evidence="1">Uncharacterized protein</fullName>
    </submittedName>
</protein>
<organism evidence="1">
    <name type="scientific">viral metagenome</name>
    <dbReference type="NCBI Taxonomy" id="1070528"/>
    <lineage>
        <taxon>unclassified sequences</taxon>
        <taxon>metagenomes</taxon>
        <taxon>organismal metagenomes</taxon>
    </lineage>
</organism>
<name>A0A6C0LV74_9ZZZZ</name>
<accession>A0A6C0LV74</accession>
<dbReference type="EMBL" id="MN740560">
    <property type="protein sequence ID" value="QHU33661.1"/>
    <property type="molecule type" value="Genomic_DNA"/>
</dbReference>
<proteinExistence type="predicted"/>
<reference evidence="1" key="1">
    <citation type="journal article" date="2020" name="Nature">
        <title>Giant virus diversity and host interactions through global metagenomics.</title>
        <authorList>
            <person name="Schulz F."/>
            <person name="Roux S."/>
            <person name="Paez-Espino D."/>
            <person name="Jungbluth S."/>
            <person name="Walsh D.A."/>
            <person name="Denef V.J."/>
            <person name="McMahon K.D."/>
            <person name="Konstantinidis K.T."/>
            <person name="Eloe-Fadrosh E.A."/>
            <person name="Kyrpides N.C."/>
            <person name="Woyke T."/>
        </authorList>
    </citation>
    <scope>NUCLEOTIDE SEQUENCE</scope>
    <source>
        <strain evidence="1">GVMAG-S-1016704-121</strain>
    </source>
</reference>
<sequence length="149" mass="17369">MQEAYYNYAPVKRCYSEIIYTVSVPYLSEVEQDGIVHPVVDVNIKFHVNALGAVLAIKNAFANNTNMSEKYTDRPWKTLNYGSSYKRFYGLTGITFQVFGLNYYRLNDLQHDVDMNIQERIGDQEIEWSPQFIKNVLNIPAHLRDYTIN</sequence>